<dbReference type="Proteomes" id="UP001142055">
    <property type="component" value="Chromosome 1"/>
</dbReference>
<feature type="region of interest" description="Disordered" evidence="1">
    <location>
        <begin position="308"/>
        <end position="365"/>
    </location>
</feature>
<feature type="compositionally biased region" description="Basic and acidic residues" evidence="1">
    <location>
        <begin position="313"/>
        <end position="327"/>
    </location>
</feature>
<reference evidence="2" key="1">
    <citation type="submission" date="2022-12" db="EMBL/GenBank/DDBJ databases">
        <title>Genome assemblies of Blomia tropicalis.</title>
        <authorList>
            <person name="Cui Y."/>
        </authorList>
    </citation>
    <scope>NUCLEOTIDE SEQUENCE</scope>
    <source>
        <tissue evidence="2">Adult mites</tissue>
    </source>
</reference>
<evidence type="ECO:0000256" key="1">
    <source>
        <dbReference type="SAM" id="MobiDB-lite"/>
    </source>
</evidence>
<feature type="compositionally biased region" description="Basic and acidic residues" evidence="1">
    <location>
        <begin position="106"/>
        <end position="123"/>
    </location>
</feature>
<dbReference type="EMBL" id="JAPWDV010000001">
    <property type="protein sequence ID" value="KAJ6225144.1"/>
    <property type="molecule type" value="Genomic_DNA"/>
</dbReference>
<sequence length="365" mass="40142">MAIDLASTIVNNGTSIDATFNDNLNTNHRTLITTTDKIRKSITLGSSGNLQLTKLWLHRQIGRQGWNGKAQSVKVTHTNGNAKYGKTTLNENNKNQHMSNGNGSKNDGKTFDDCDHDKPDKYQHSNGNHSIRNISSVKTNRSETERKNGANTNGYVEKRKLENGDQNGVTCPSPMLTNGNQANEPIVNLNLDDERLKESSENDCCDHLRSLCSNTNADVNGHSRHHVPLINNNGKPSLNVGGPLQQCVSFKGDHDSIVPVHSLTNEEILESLRQVVRISTKMDLTKRASIDEVYDLLDCRIKSIETPANQEMEVEKERNIATNHRPDVSSSSSSSSTNGHHCSGPTTPSDISRLSSSQRNVTNGL</sequence>
<feature type="region of interest" description="Disordered" evidence="1">
    <location>
        <begin position="77"/>
        <end position="154"/>
    </location>
</feature>
<feature type="compositionally biased region" description="Polar residues" evidence="1">
    <location>
        <begin position="124"/>
        <end position="139"/>
    </location>
</feature>
<dbReference type="AlphaFoldDB" id="A0A9Q0RSS6"/>
<comment type="caution">
    <text evidence="2">The sequence shown here is derived from an EMBL/GenBank/DDBJ whole genome shotgun (WGS) entry which is preliminary data.</text>
</comment>
<evidence type="ECO:0000313" key="3">
    <source>
        <dbReference type="Proteomes" id="UP001142055"/>
    </source>
</evidence>
<proteinExistence type="predicted"/>
<name>A0A9Q0RSS6_BLOTA</name>
<protein>
    <submittedName>
        <fullName evidence="2">Uncharacterized protein</fullName>
    </submittedName>
</protein>
<organism evidence="2 3">
    <name type="scientific">Blomia tropicalis</name>
    <name type="common">Mite</name>
    <dbReference type="NCBI Taxonomy" id="40697"/>
    <lineage>
        <taxon>Eukaryota</taxon>
        <taxon>Metazoa</taxon>
        <taxon>Ecdysozoa</taxon>
        <taxon>Arthropoda</taxon>
        <taxon>Chelicerata</taxon>
        <taxon>Arachnida</taxon>
        <taxon>Acari</taxon>
        <taxon>Acariformes</taxon>
        <taxon>Sarcoptiformes</taxon>
        <taxon>Astigmata</taxon>
        <taxon>Glycyphagoidea</taxon>
        <taxon>Echimyopodidae</taxon>
        <taxon>Blomia</taxon>
    </lineage>
</organism>
<keyword evidence="3" id="KW-1185">Reference proteome</keyword>
<feature type="compositionally biased region" description="Polar residues" evidence="1">
    <location>
        <begin position="337"/>
        <end position="365"/>
    </location>
</feature>
<evidence type="ECO:0000313" key="2">
    <source>
        <dbReference type="EMBL" id="KAJ6225144.1"/>
    </source>
</evidence>
<gene>
    <name evidence="2" type="ORF">RDWZM_003689</name>
</gene>
<feature type="compositionally biased region" description="Polar residues" evidence="1">
    <location>
        <begin position="77"/>
        <end position="105"/>
    </location>
</feature>
<accession>A0A9Q0RSS6</accession>